<dbReference type="Proteomes" id="UP001627154">
    <property type="component" value="Unassembled WGS sequence"/>
</dbReference>
<protein>
    <submittedName>
        <fullName evidence="2">Uncharacterized protein</fullName>
    </submittedName>
</protein>
<evidence type="ECO:0000256" key="1">
    <source>
        <dbReference type="SAM" id="MobiDB-lite"/>
    </source>
</evidence>
<accession>A0ABD2WIA4</accession>
<keyword evidence="3" id="KW-1185">Reference proteome</keyword>
<reference evidence="2 3" key="1">
    <citation type="journal article" date="2024" name="bioRxiv">
        <title>A reference genome for Trichogramma kaykai: A tiny desert-dwelling parasitoid wasp with competing sex-ratio distorters.</title>
        <authorList>
            <person name="Culotta J."/>
            <person name="Lindsey A.R."/>
        </authorList>
    </citation>
    <scope>NUCLEOTIDE SEQUENCE [LARGE SCALE GENOMIC DNA]</scope>
    <source>
        <strain evidence="2 3">KSX58</strain>
    </source>
</reference>
<name>A0ABD2WIA4_9HYME</name>
<comment type="caution">
    <text evidence="2">The sequence shown here is derived from an EMBL/GenBank/DDBJ whole genome shotgun (WGS) entry which is preliminary data.</text>
</comment>
<proteinExistence type="predicted"/>
<evidence type="ECO:0000313" key="2">
    <source>
        <dbReference type="EMBL" id="KAL3392329.1"/>
    </source>
</evidence>
<feature type="region of interest" description="Disordered" evidence="1">
    <location>
        <begin position="1"/>
        <end position="24"/>
    </location>
</feature>
<evidence type="ECO:0000313" key="3">
    <source>
        <dbReference type="Proteomes" id="UP001627154"/>
    </source>
</evidence>
<dbReference type="AlphaFoldDB" id="A0ABD2WIA4"/>
<dbReference type="EMBL" id="JBJJXI010000106">
    <property type="protein sequence ID" value="KAL3392329.1"/>
    <property type="molecule type" value="Genomic_DNA"/>
</dbReference>
<gene>
    <name evidence="2" type="ORF">TKK_013155</name>
</gene>
<sequence length="215" mass="24864">MNETPMNRYKPAYITTDNPSDRESVNEQMSGHNIITSRNCLTYKSDNYVHFISQDCGPYTKNSRLLSDIGAIDYKEIRSRKPLIGQILAVKKLEEKMDLQINALREAQDALYRLGEGKIPHQFLNPQTVQDIAMEMQQNNADLQVPIPQKNLQSEEIMRISTVDLGLRAEEGRDLRQRNTTVTMFLNTWVSSYIFFTQIPYCIWHYPLLSPFLAS</sequence>
<organism evidence="2 3">
    <name type="scientific">Trichogramma kaykai</name>
    <dbReference type="NCBI Taxonomy" id="54128"/>
    <lineage>
        <taxon>Eukaryota</taxon>
        <taxon>Metazoa</taxon>
        <taxon>Ecdysozoa</taxon>
        <taxon>Arthropoda</taxon>
        <taxon>Hexapoda</taxon>
        <taxon>Insecta</taxon>
        <taxon>Pterygota</taxon>
        <taxon>Neoptera</taxon>
        <taxon>Endopterygota</taxon>
        <taxon>Hymenoptera</taxon>
        <taxon>Apocrita</taxon>
        <taxon>Proctotrupomorpha</taxon>
        <taxon>Chalcidoidea</taxon>
        <taxon>Trichogrammatidae</taxon>
        <taxon>Trichogramma</taxon>
    </lineage>
</organism>